<dbReference type="PANTHER" id="PTHR20856">
    <property type="entry name" value="DNA-DIRECTED RNA POLYMERASE I SUBUNIT 2"/>
    <property type="match status" value="1"/>
</dbReference>
<evidence type="ECO:0000259" key="11">
    <source>
        <dbReference type="Pfam" id="PF04561"/>
    </source>
</evidence>
<evidence type="ECO:0000256" key="1">
    <source>
        <dbReference type="ARBA" id="ARBA00022478"/>
    </source>
</evidence>
<dbReference type="InterPro" id="IPR007120">
    <property type="entry name" value="DNA-dir_RNAP_su2_dom"/>
</dbReference>
<evidence type="ECO:0000256" key="3">
    <source>
        <dbReference type="ARBA" id="ARBA00022695"/>
    </source>
</evidence>
<feature type="domain" description="RNA polymerase Rpb2" evidence="11">
    <location>
        <begin position="284"/>
        <end position="399"/>
    </location>
</feature>
<dbReference type="NCBIfam" id="NF001616">
    <property type="entry name" value="PRK00405.1"/>
    <property type="match status" value="1"/>
</dbReference>
<feature type="domain" description="RNA polymerase Rpb2" evidence="13">
    <location>
        <begin position="458"/>
        <end position="526"/>
    </location>
</feature>
<dbReference type="Gene3D" id="2.30.150.10">
    <property type="entry name" value="DNA-directed RNA polymerase, beta subunit, external 1 domain"/>
    <property type="match status" value="1"/>
</dbReference>
<reference evidence="15 16" key="1">
    <citation type="submission" date="2016-02" db="EMBL/GenBank/DDBJ databases">
        <title>Draft genome sequence of Polaribacter atrinae KACC17473.</title>
        <authorList>
            <person name="Shin S.-K."/>
            <person name="Yi H."/>
        </authorList>
    </citation>
    <scope>NUCLEOTIDE SEQUENCE [LARGE SCALE GENOMIC DNA]</scope>
    <source>
        <strain evidence="15 16">KACC 17473</strain>
    </source>
</reference>
<dbReference type="Pfam" id="PF00562">
    <property type="entry name" value="RNA_pol_Rpb2_6"/>
    <property type="match status" value="1"/>
</dbReference>
<dbReference type="InterPro" id="IPR007644">
    <property type="entry name" value="RNA_pol_bsu_protrusion"/>
</dbReference>
<evidence type="ECO:0000256" key="4">
    <source>
        <dbReference type="ARBA" id="ARBA00023163"/>
    </source>
</evidence>
<comment type="function">
    <text evidence="6 8">DNA-dependent RNA polymerase catalyzes the transcription of DNA into RNA using the four ribonucleoside triphosphates as substrates.</text>
</comment>
<dbReference type="GO" id="GO:0003677">
    <property type="term" value="F:DNA binding"/>
    <property type="evidence" value="ECO:0007669"/>
    <property type="project" value="UniProtKB-UniRule"/>
</dbReference>
<dbReference type="Proteomes" id="UP000076923">
    <property type="component" value="Unassembled WGS sequence"/>
</dbReference>
<keyword evidence="16" id="KW-1185">Reference proteome</keyword>
<dbReference type="InterPro" id="IPR007645">
    <property type="entry name" value="RNA_pol_Rpb2_3"/>
</dbReference>
<dbReference type="GO" id="GO:0000428">
    <property type="term" value="C:DNA-directed RNA polymerase complex"/>
    <property type="evidence" value="ECO:0007669"/>
    <property type="project" value="UniProtKB-KW"/>
</dbReference>
<evidence type="ECO:0000256" key="5">
    <source>
        <dbReference type="ARBA" id="ARBA00048552"/>
    </source>
</evidence>
<organism evidence="15 16">
    <name type="scientific">Polaribacter atrinae</name>
    <dbReference type="NCBI Taxonomy" id="1333662"/>
    <lineage>
        <taxon>Bacteria</taxon>
        <taxon>Pseudomonadati</taxon>
        <taxon>Bacteroidota</taxon>
        <taxon>Flavobacteriia</taxon>
        <taxon>Flavobacteriales</taxon>
        <taxon>Flavobacteriaceae</taxon>
    </lineage>
</organism>
<dbReference type="InterPro" id="IPR014724">
    <property type="entry name" value="RNA_pol_RPB2_OB-fold"/>
</dbReference>
<evidence type="ECO:0000313" key="15">
    <source>
        <dbReference type="EMBL" id="OAD44546.1"/>
    </source>
</evidence>
<dbReference type="GO" id="GO:0006351">
    <property type="term" value="P:DNA-templated transcription"/>
    <property type="evidence" value="ECO:0007669"/>
    <property type="project" value="UniProtKB-UniRule"/>
</dbReference>
<feature type="domain" description="DNA-directed RNA polymerase beta subunit external 1" evidence="14">
    <location>
        <begin position="536"/>
        <end position="602"/>
    </location>
</feature>
<comment type="caution">
    <text evidence="15">The sequence shown here is derived from an EMBL/GenBank/DDBJ whole genome shotgun (WGS) entry which is preliminary data.</text>
</comment>
<comment type="similarity">
    <text evidence="6 7">Belongs to the RNA polymerase beta chain family.</text>
</comment>
<dbReference type="HAMAP" id="MF_01321">
    <property type="entry name" value="RNApol_bact_RpoB"/>
    <property type="match status" value="1"/>
</dbReference>
<gene>
    <name evidence="6 15" type="primary">rpoB</name>
    <name evidence="15" type="ORF">LPB303_12900</name>
</gene>
<keyword evidence="3 6" id="KW-0548">Nucleotidyltransferase</keyword>
<dbReference type="GO" id="GO:0003899">
    <property type="term" value="F:DNA-directed RNA polymerase activity"/>
    <property type="evidence" value="ECO:0007669"/>
    <property type="project" value="UniProtKB-UniRule"/>
</dbReference>
<dbReference type="InterPro" id="IPR037034">
    <property type="entry name" value="RNA_pol_Rpb2_2_sf"/>
</dbReference>
<dbReference type="AlphaFoldDB" id="A0A176TAU9"/>
<comment type="subunit">
    <text evidence="6 8">The RNAP catalytic core consists of 2 alpha, 1 beta, 1 beta' and 1 omega subunit. When a sigma factor is associated with the core the holoenzyme is formed, which can initiate transcription.</text>
</comment>
<evidence type="ECO:0000259" key="12">
    <source>
        <dbReference type="Pfam" id="PF04563"/>
    </source>
</evidence>
<accession>A0A176TAU9</accession>
<sequence>MIKEYPDFLDIQVKSFQDFFQLQTKAEERGEEGLYKTFMDNFPITDTRNQFVLEFLDYFVDPPRYSIQECIERGLTHSVPLKARLKLYCTDPEHEDFETIVQDVYLGTIPYMTNSGTFVINGAERVVVSQLHRSPGVFFGQSFHANGTKLYSARVIPFKGSWIEFATDINQVMYAYIDRKKKLPVTTLFRAIGFERDKDILEIFDLAEEVKVSKAGLKKVLGRKLAARVLKTWHEDFVDEDTGEVVSIERNEIIFDRDTILDKEHIDEIIDAGAKTVLLHKEDNDMADYAIIHNTLQKDPTNSEKEAVEHIYRQLRNAEPPDEETARGIIDKLFFSEQRYNLGEVGRFRMNTKLQLNEPIDQKVLTKLDIITIIKYLIELINSKAEVDDIDHLSNRRVRTVGEQLAGQFGVGLARMARTIRERMNVRDNEVFTPIDLINAKTLSSVINSFFGTNQLSQFMDQTNPLAEITHKRRLSALGPGGLSRERAGFEVRDVHYTHYGRLCPIETPEGPNIGLISSLSVFAKVNNLGFIETPYRKVVEGVVGNDEPIYLSAEEEEGMKFAQSNLELDKDGRFVAERMISREGGDFPVVSPEDINFMDVAPNQIASISASLIPFLEHDDANRALMGSNMMRQAVPLLRPESPIVGTGLERRVAKDSRILINAEGAGEVTYVDANKITIKYDRTEEEKLVSFESDEVSYNLIKFRKTNQGTNINLKPIVEKGDRVEEGQVLCEGYATQKGELALGRNMKVAFMPWKGYNFEDAIVISEKVVREDIFTSIHIDEYSLDVRDTKLGTEELTNDIPNVSEEATKDLDENGMIRIGAEVNPGDILIGKITPKGESDPTPEEKLLRAIFGDKAGDVKDASLKASPSLRGVVIDKKLFRRAVKDKNKRLRDKEAVAKLEASFVSKFEGLKDVLIDKLFLLISGKTSQGVYNDLGEEVLPKGKKYTLKMLNSVDDYVHLTGSWTTDKELNNFVGELVHNYKIKVNDLQGSLRRQKFTISVGDELPAGILKLAKVYIAKKRKLKVGDKMAGRHGNKGIVARIVRAEDMPFLEDGTPVDIVLNPLGVPSRMNIGQIYETVLGWAGQKLGTKYATPIFDGASLDQINEITDEAGVPRFGHTYLYDGGTGKRFDQPATVGIIYMIKLGHMIEDKMHARSIGPYSLITQQPLGGKAQFGGQRFGEMEVWALEAYGASSILREILTVKSDDVMGRAKTYESIVKGEAMPEPGLPESFNVLMHELKGLGLDVRLEE</sequence>
<dbReference type="Gene3D" id="3.90.1800.10">
    <property type="entry name" value="RNA polymerase alpha subunit dimerisation domain"/>
    <property type="match status" value="1"/>
</dbReference>
<dbReference type="Gene3D" id="2.40.270.10">
    <property type="entry name" value="DNA-directed RNA polymerase, subunit 2, domain 6"/>
    <property type="match status" value="2"/>
</dbReference>
<dbReference type="EMBL" id="LVWE01000050">
    <property type="protein sequence ID" value="OAD44546.1"/>
    <property type="molecule type" value="Genomic_DNA"/>
</dbReference>
<dbReference type="InterPro" id="IPR019462">
    <property type="entry name" value="DNA-dir_RNA_pol_bsu_external_1"/>
</dbReference>
<dbReference type="InterPro" id="IPR007121">
    <property type="entry name" value="RNA_pol_bsu_CS"/>
</dbReference>
<dbReference type="Gene3D" id="3.90.1110.10">
    <property type="entry name" value="RNA polymerase Rpb2, domain 2"/>
    <property type="match status" value="1"/>
</dbReference>
<dbReference type="Pfam" id="PF10385">
    <property type="entry name" value="RNA_pol_Rpb2_45"/>
    <property type="match status" value="1"/>
</dbReference>
<feature type="domain" description="DNA-directed RNA polymerase subunit 2 hybrid-binding" evidence="9">
    <location>
        <begin position="665"/>
        <end position="1176"/>
    </location>
</feature>
<evidence type="ECO:0000256" key="7">
    <source>
        <dbReference type="RuleBase" id="RU000434"/>
    </source>
</evidence>
<evidence type="ECO:0000313" key="16">
    <source>
        <dbReference type="Proteomes" id="UP000076923"/>
    </source>
</evidence>
<keyword evidence="4 6" id="KW-0804">Transcription</keyword>
<dbReference type="InterPro" id="IPR010243">
    <property type="entry name" value="RNA_pol_bsu_bac"/>
</dbReference>
<dbReference type="PROSITE" id="PS01166">
    <property type="entry name" value="RNA_POL_BETA"/>
    <property type="match status" value="1"/>
</dbReference>
<proteinExistence type="inferred from homology"/>
<feature type="domain" description="RNA polymerase Rpb2" evidence="10">
    <location>
        <begin position="1178"/>
        <end position="1252"/>
    </location>
</feature>
<dbReference type="Pfam" id="PF04560">
    <property type="entry name" value="RNA_pol_Rpb2_7"/>
    <property type="match status" value="1"/>
</dbReference>
<dbReference type="InterPro" id="IPR037033">
    <property type="entry name" value="DNA-dir_RNAP_su2_hyb_sf"/>
</dbReference>
<evidence type="ECO:0000259" key="10">
    <source>
        <dbReference type="Pfam" id="PF04560"/>
    </source>
</evidence>
<dbReference type="Gene3D" id="2.40.50.100">
    <property type="match status" value="1"/>
</dbReference>
<dbReference type="SUPFAM" id="SSF64484">
    <property type="entry name" value="beta and beta-prime subunits of DNA dependent RNA-polymerase"/>
    <property type="match status" value="1"/>
</dbReference>
<dbReference type="CDD" id="cd00653">
    <property type="entry name" value="RNA_pol_B_RPB2"/>
    <property type="match status" value="1"/>
</dbReference>
<dbReference type="GO" id="GO:0032549">
    <property type="term" value="F:ribonucleoside binding"/>
    <property type="evidence" value="ECO:0007669"/>
    <property type="project" value="InterPro"/>
</dbReference>
<evidence type="ECO:0000256" key="6">
    <source>
        <dbReference type="HAMAP-Rule" id="MF_01321"/>
    </source>
</evidence>
<dbReference type="Gene3D" id="3.90.1100.10">
    <property type="match status" value="1"/>
</dbReference>
<dbReference type="InterPro" id="IPR042107">
    <property type="entry name" value="DNA-dir_RNA_pol_bsu_ext_1_sf"/>
</dbReference>
<dbReference type="Pfam" id="PF04561">
    <property type="entry name" value="RNA_pol_Rpb2_2"/>
    <property type="match status" value="2"/>
</dbReference>
<dbReference type="InterPro" id="IPR007642">
    <property type="entry name" value="RNA_pol_Rpb2_2"/>
</dbReference>
<keyword evidence="1 6" id="KW-0240">DNA-directed RNA polymerase</keyword>
<feature type="domain" description="RNA polymerase beta subunit protrusion" evidence="12">
    <location>
        <begin position="9"/>
        <end position="444"/>
    </location>
</feature>
<dbReference type="Pfam" id="PF04563">
    <property type="entry name" value="RNA_pol_Rpb2_1"/>
    <property type="match status" value="1"/>
</dbReference>
<dbReference type="InterPro" id="IPR007641">
    <property type="entry name" value="RNA_pol_Rpb2_7"/>
</dbReference>
<name>A0A176TAU9_9FLAO</name>
<dbReference type="NCBIfam" id="TIGR02013">
    <property type="entry name" value="rpoB"/>
    <property type="match status" value="1"/>
</dbReference>
<dbReference type="Gene3D" id="2.40.50.150">
    <property type="match status" value="1"/>
</dbReference>
<keyword evidence="2 6" id="KW-0808">Transferase</keyword>
<protein>
    <recommendedName>
        <fullName evidence="6 8">DNA-directed RNA polymerase subunit beta</fullName>
        <shortName evidence="6">RNAP subunit beta</shortName>
        <ecNumber evidence="6 8">2.7.7.6</ecNumber>
    </recommendedName>
    <alternativeName>
        <fullName evidence="6">RNA polymerase subunit beta</fullName>
    </alternativeName>
    <alternativeName>
        <fullName evidence="6">Transcriptase subunit beta</fullName>
    </alternativeName>
</protein>
<feature type="domain" description="RNA polymerase Rpb2" evidence="11">
    <location>
        <begin position="133"/>
        <end position="202"/>
    </location>
</feature>
<dbReference type="EC" id="2.7.7.6" evidence="6 8"/>
<comment type="catalytic activity">
    <reaction evidence="5 6 8">
        <text>RNA(n) + a ribonucleoside 5'-triphosphate = RNA(n+1) + diphosphate</text>
        <dbReference type="Rhea" id="RHEA:21248"/>
        <dbReference type="Rhea" id="RHEA-COMP:14527"/>
        <dbReference type="Rhea" id="RHEA-COMP:17342"/>
        <dbReference type="ChEBI" id="CHEBI:33019"/>
        <dbReference type="ChEBI" id="CHEBI:61557"/>
        <dbReference type="ChEBI" id="CHEBI:140395"/>
        <dbReference type="EC" id="2.7.7.6"/>
    </reaction>
</comment>
<dbReference type="Pfam" id="PF04565">
    <property type="entry name" value="RNA_pol_Rpb2_3"/>
    <property type="match status" value="1"/>
</dbReference>
<dbReference type="InterPro" id="IPR015712">
    <property type="entry name" value="DNA-dir_RNA_pol_su2"/>
</dbReference>
<evidence type="ECO:0000259" key="9">
    <source>
        <dbReference type="Pfam" id="PF00562"/>
    </source>
</evidence>
<evidence type="ECO:0000256" key="2">
    <source>
        <dbReference type="ARBA" id="ARBA00022679"/>
    </source>
</evidence>
<evidence type="ECO:0000256" key="8">
    <source>
        <dbReference type="RuleBase" id="RU363031"/>
    </source>
</evidence>
<evidence type="ECO:0000259" key="13">
    <source>
        <dbReference type="Pfam" id="PF04565"/>
    </source>
</evidence>
<dbReference type="STRING" id="1333662.LPB303_12900"/>
<evidence type="ECO:0000259" key="14">
    <source>
        <dbReference type="Pfam" id="PF10385"/>
    </source>
</evidence>